<dbReference type="EMBL" id="JAPDOG010000011">
    <property type="protein sequence ID" value="MCW3782506.1"/>
    <property type="molecule type" value="Genomic_DNA"/>
</dbReference>
<dbReference type="InterPro" id="IPR029052">
    <property type="entry name" value="Metallo-depent_PP-like"/>
</dbReference>
<dbReference type="InterPro" id="IPR050126">
    <property type="entry name" value="Ap4A_hydrolase"/>
</dbReference>
<dbReference type="InterPro" id="IPR004843">
    <property type="entry name" value="Calcineurin-like_PHP"/>
</dbReference>
<dbReference type="SUPFAM" id="SSF56300">
    <property type="entry name" value="Metallo-dependent phosphatases"/>
    <property type="match status" value="1"/>
</dbReference>
<evidence type="ECO:0000313" key="3">
    <source>
        <dbReference type="Proteomes" id="UP001207582"/>
    </source>
</evidence>
<proteinExistence type="predicted"/>
<dbReference type="Gene3D" id="3.60.21.10">
    <property type="match status" value="1"/>
</dbReference>
<name>A0ABT3J4A5_9RHOB</name>
<dbReference type="PANTHER" id="PTHR42850:SF7">
    <property type="entry name" value="BIS(5'-NUCLEOSYL)-TETRAPHOSPHATASE PRPE [ASYMMETRICAL]"/>
    <property type="match status" value="1"/>
</dbReference>
<dbReference type="RefSeq" id="WP_264772239.1">
    <property type="nucleotide sequence ID" value="NZ_JAPDOG010000011.1"/>
</dbReference>
<gene>
    <name evidence="2" type="ORF">OM960_13020</name>
</gene>
<dbReference type="Pfam" id="PF00149">
    <property type="entry name" value="Metallophos"/>
    <property type="match status" value="1"/>
</dbReference>
<sequence length="309" mass="34042">MRDYIPDIHGDATRLANILSGLDYVREADCWRHPEGRRAVFLGDLIDNGRENRAVLSEVRAMIDNGQAFCLMGNHELNAILFHLPGRAWGGVQDGWMRARTASNTRQHQAFLDEFAGDDAGIGEAIGFFLSLPLLDEAAGLRAVHACWDERAVETVLARRPDARLRAEDLQEVALEESDFARAVVTLAKGPEIDLPPGISYADIYGKSRSAARLNWWAPETASYRGAVLSVPDRMTIPDLPLPPEAVRQVYPKDAPPVVFGHYKLTGRPDIHGNAICLDYPQTACALRESEAGLSLAILELEPESLEPV</sequence>
<protein>
    <submittedName>
        <fullName evidence="2">Metallophosphoesterase</fullName>
    </submittedName>
</protein>
<evidence type="ECO:0000313" key="2">
    <source>
        <dbReference type="EMBL" id="MCW3782506.1"/>
    </source>
</evidence>
<reference evidence="2 3" key="1">
    <citation type="submission" date="2022-10" db="EMBL/GenBank/DDBJ databases">
        <title>Defluviimonas sp. CAU 1641 isolated from mud.</title>
        <authorList>
            <person name="Kim W."/>
        </authorList>
    </citation>
    <scope>NUCLEOTIDE SEQUENCE [LARGE SCALE GENOMIC DNA]</scope>
    <source>
        <strain evidence="2 3">CAU 1641</strain>
    </source>
</reference>
<comment type="caution">
    <text evidence="2">The sequence shown here is derived from an EMBL/GenBank/DDBJ whole genome shotgun (WGS) entry which is preliminary data.</text>
</comment>
<dbReference type="PANTHER" id="PTHR42850">
    <property type="entry name" value="METALLOPHOSPHOESTERASE"/>
    <property type="match status" value="1"/>
</dbReference>
<accession>A0ABT3J4A5</accession>
<keyword evidence="3" id="KW-1185">Reference proteome</keyword>
<organism evidence="2 3">
    <name type="scientific">Defluviimonas salinarum</name>
    <dbReference type="NCBI Taxonomy" id="2992147"/>
    <lineage>
        <taxon>Bacteria</taxon>
        <taxon>Pseudomonadati</taxon>
        <taxon>Pseudomonadota</taxon>
        <taxon>Alphaproteobacteria</taxon>
        <taxon>Rhodobacterales</taxon>
        <taxon>Paracoccaceae</taxon>
        <taxon>Albidovulum</taxon>
    </lineage>
</organism>
<evidence type="ECO:0000259" key="1">
    <source>
        <dbReference type="Pfam" id="PF00149"/>
    </source>
</evidence>
<feature type="domain" description="Calcineurin-like phosphoesterase" evidence="1">
    <location>
        <begin position="6"/>
        <end position="89"/>
    </location>
</feature>
<dbReference type="Proteomes" id="UP001207582">
    <property type="component" value="Unassembled WGS sequence"/>
</dbReference>